<keyword evidence="3" id="KW-1185">Reference proteome</keyword>
<sequence length="62" mass="6702">MTPPRLFWVWLLVAGTQGELSPWEIPKAEVWKAGAPWGCSELQGDILPGARGPAVSQIFSPA</sequence>
<feature type="signal peptide" evidence="1">
    <location>
        <begin position="1"/>
        <end position="18"/>
    </location>
</feature>
<dbReference type="SMR" id="K7EM15"/>
<name>K7EM15_HUMAN</name>
<feature type="chain" id="PRO_5014099482" evidence="1">
    <location>
        <begin position="19"/>
        <end position="62"/>
    </location>
</feature>
<proteinExistence type="predicted"/>
<dbReference type="HOGENOM" id="CLU_2903538_0_0_1"/>
<accession>K7EM15</accession>
<dbReference type="Ensembl" id="ENST00000588205.5">
    <property type="protein sequence ID" value="ENSP00000467646.1"/>
    <property type="gene ID" value="ENSG00000108679.13"/>
</dbReference>
<dbReference type="GeneTree" id="ENSGT00940000162516"/>
<dbReference type="VEuPathDB" id="HostDB:ENSG00000108679"/>
<reference evidence="2" key="4">
    <citation type="submission" date="2025-05" db="UniProtKB">
        <authorList>
            <consortium name="Ensembl"/>
        </authorList>
    </citation>
    <scope>IDENTIFICATION</scope>
</reference>
<reference evidence="2" key="2">
    <citation type="journal article" date="2004" name="Nature">
        <title>Finishing the euchromatic sequence of the human genome.</title>
        <authorList>
            <consortium name="International Human Genome Sequencing Consortium"/>
        </authorList>
    </citation>
    <scope>NUCLEOTIDE SEQUENCE [LARGE SCALE GENOMIC DNA]</scope>
</reference>
<gene>
    <name evidence="2" type="primary">LGALS3BP</name>
</gene>
<reference evidence="2" key="1">
    <citation type="journal article" date="2001" name="Nature">
        <title>Initial sequencing and analysis of the human genome.</title>
        <authorList>
            <consortium name="International Human Genome Sequencing Consortium"/>
            <person name="Lander E.S."/>
            <person name="Linton L.M."/>
            <person name="Birren B."/>
            <person name="Nusbaum C."/>
            <person name="Zody M.C."/>
            <person name="Baldwin J."/>
            <person name="Devon K."/>
            <person name="Dewar K."/>
            <person name="Doyle M."/>
            <person name="FitzHugh W."/>
            <person name="Funke R."/>
            <person name="Gage D."/>
            <person name="Harris K."/>
            <person name="Heaford A."/>
            <person name="Howland J."/>
            <person name="Kann L."/>
            <person name="Lehoczky J."/>
            <person name="LeVine R."/>
            <person name="McEwan P."/>
            <person name="McKernan K."/>
            <person name="Meldrim J."/>
            <person name="Mesirov J.P."/>
            <person name="Miranda C."/>
            <person name="Morris W."/>
            <person name="Naylor J."/>
            <person name="Raymond C."/>
            <person name="Rosetti M."/>
            <person name="Santos R."/>
            <person name="Sheridan A."/>
            <person name="Sougnez C."/>
            <person name="Stange-Thomann N."/>
            <person name="Stojanovic N."/>
            <person name="Subramanian A."/>
            <person name="Wyman D."/>
            <person name="Rogers J."/>
            <person name="Sulston J."/>
            <person name="Ainscough R."/>
            <person name="Beck S."/>
            <person name="Bentley D."/>
            <person name="Burton J."/>
            <person name="Clee C."/>
            <person name="Carter N."/>
            <person name="Coulson A."/>
            <person name="Deadman R."/>
            <person name="Deloukas P."/>
            <person name="Dunham A."/>
            <person name="Dunham I."/>
            <person name="Durbin R."/>
            <person name="French L."/>
            <person name="Grafham D."/>
            <person name="Gregory S."/>
            <person name="Hubbard T."/>
            <person name="Humphray S."/>
            <person name="Hunt A."/>
            <person name="Jones M."/>
            <person name="Lloyd C."/>
            <person name="McMurray A."/>
            <person name="Matthews L."/>
            <person name="Mercer S."/>
            <person name="Milne S."/>
            <person name="Mullikin J.C."/>
            <person name="Mungall A."/>
            <person name="Plumb R."/>
            <person name="Ross M."/>
            <person name="Shownkeen R."/>
            <person name="Sims S."/>
            <person name="Waterston R.H."/>
            <person name="Wilson R.K."/>
            <person name="Hillier L.W."/>
            <person name="McPherson J.D."/>
            <person name="Marra M.A."/>
            <person name="Mardis E.R."/>
            <person name="Fulton L.A."/>
            <person name="Chinwalla A.T."/>
            <person name="Pepin K.H."/>
            <person name="Gish W.R."/>
            <person name="Chissoe S.L."/>
            <person name="Wendl M.C."/>
            <person name="Delehaunty K.D."/>
            <person name="Miner T.L."/>
            <person name="Delehaunty A."/>
            <person name="Kramer J.B."/>
            <person name="Cook L.L."/>
            <person name="Fulton R.S."/>
            <person name="Johnson D.L."/>
            <person name="Minx P.J."/>
            <person name="Clifton S.W."/>
            <person name="Hawkins T."/>
            <person name="Branscomb E."/>
            <person name="Predki P."/>
            <person name="Richardson P."/>
            <person name="Wenning S."/>
            <person name="Slezak T."/>
            <person name="Doggett N."/>
            <person name="Cheng J.F."/>
            <person name="Olsen A."/>
            <person name="Lucas S."/>
            <person name="Elkin C."/>
            <person name="Uberbacher E."/>
            <person name="Frazier M."/>
            <person name="Gibbs R.A."/>
            <person name="Muzny D.M."/>
            <person name="Scherer S.E."/>
            <person name="Bouck J.B."/>
            <person name="Sodergren E.J."/>
            <person name="Worley K.C."/>
            <person name="Rives C.M."/>
            <person name="Gorrell J.H."/>
            <person name="Metzker M.L."/>
            <person name="Naylor S.L."/>
            <person name="Kucherlapati R.S."/>
            <person name="Nelson D.L."/>
            <person name="Weinstock G.M."/>
            <person name="Sakaki Y."/>
            <person name="Fujiyama A."/>
            <person name="Hattori M."/>
            <person name="Yada T."/>
            <person name="Toyoda A."/>
            <person name="Itoh T."/>
            <person name="Kawagoe C."/>
            <person name="Watanabe H."/>
            <person name="Totoki Y."/>
            <person name="Taylor T."/>
            <person name="Weissenbach J."/>
            <person name="Heilig R."/>
            <person name="Saurin W."/>
            <person name="Artiguenave F."/>
            <person name="Brottier P."/>
            <person name="Bruls T."/>
            <person name="Pelletier E."/>
            <person name="Robert C."/>
            <person name="Wincker P."/>
            <person name="Smith D.R."/>
            <person name="Doucette-Stamm L."/>
            <person name="Rubenfield M."/>
            <person name="Weinstock K."/>
            <person name="Lee H.M."/>
            <person name="Dubois J."/>
            <person name="Rosenthal A."/>
            <person name="Platzer M."/>
            <person name="Nyakatura G."/>
            <person name="Taudien S."/>
            <person name="Rump A."/>
            <person name="Yang H."/>
            <person name="Yu J."/>
            <person name="Wang J."/>
            <person name="Huang G."/>
            <person name="Gu J."/>
            <person name="Hood L."/>
            <person name="Rowen L."/>
            <person name="Madan A."/>
            <person name="Qin S."/>
            <person name="Davis R.W."/>
            <person name="Federspiel N.A."/>
            <person name="Abola A.P."/>
            <person name="Proctor M.J."/>
            <person name="Myers R.M."/>
            <person name="Schmutz J."/>
            <person name="Dickson M."/>
            <person name="Grimwood J."/>
            <person name="Cox D.R."/>
            <person name="Olson M.V."/>
            <person name="Kaul R."/>
            <person name="Raymond C."/>
            <person name="Shimizu N."/>
            <person name="Kawasaki K."/>
            <person name="Minoshima S."/>
            <person name="Evans G.A."/>
            <person name="Athanasiou M."/>
            <person name="Schultz R."/>
            <person name="Roe B.A."/>
            <person name="Chen F."/>
            <person name="Pan H."/>
            <person name="Ramser J."/>
            <person name="Lehrach H."/>
            <person name="Reinhardt R."/>
            <person name="McCombie W.R."/>
            <person name="de la Bastide M."/>
            <person name="Dedhia N."/>
            <person name="Blocker H."/>
            <person name="Hornischer K."/>
            <person name="Nordsiek G."/>
            <person name="Agarwala R."/>
            <person name="Aravind L."/>
            <person name="Bailey J.A."/>
            <person name="Bateman A."/>
            <person name="Batzoglou S."/>
            <person name="Birney E."/>
            <person name="Bork P."/>
            <person name="Brown D.G."/>
            <person name="Burge C.B."/>
            <person name="Cerutti L."/>
            <person name="Chen H.C."/>
            <person name="Church D."/>
            <person name="Clamp M."/>
            <person name="Copley R.R."/>
            <person name="Doerks T."/>
            <person name="Eddy S.R."/>
            <person name="Eichler E.E."/>
            <person name="Furey T.S."/>
            <person name="Galagan J."/>
            <person name="Gilbert J.G."/>
            <person name="Harmon C."/>
            <person name="Hayashizaki Y."/>
            <person name="Haussler D."/>
            <person name="Hermjakob H."/>
            <person name="Hokamp K."/>
            <person name="Jang W."/>
            <person name="Johnson L.S."/>
            <person name="Jones T.A."/>
            <person name="Kasif S."/>
            <person name="Kaspryzk A."/>
            <person name="Kennedy S."/>
            <person name="Kent W.J."/>
            <person name="Kitts P."/>
            <person name="Koonin E.V."/>
            <person name="Korf I."/>
            <person name="Kulp D."/>
            <person name="Lancet D."/>
            <person name="Lowe T.M."/>
            <person name="McLysaght A."/>
            <person name="Mikkelsen T."/>
            <person name="Moran J.V."/>
            <person name="Mulder N."/>
            <person name="Pollara V.J."/>
            <person name="Ponting C.P."/>
            <person name="Schuler G."/>
            <person name="Schultz J."/>
            <person name="Slater G."/>
            <person name="Smit A.F."/>
            <person name="Stupka E."/>
            <person name="Szustakowski J."/>
            <person name="Thierry-Mieg D."/>
            <person name="Thierry-Mieg J."/>
            <person name="Wagner L."/>
            <person name="Wallis J."/>
            <person name="Wheeler R."/>
            <person name="Williams A."/>
            <person name="Wolf Y.I."/>
            <person name="Wolfe K.H."/>
            <person name="Yang S.P."/>
            <person name="Yeh R.F."/>
            <person name="Collins F."/>
            <person name="Guyer M.S."/>
            <person name="Peterson J."/>
            <person name="Felsenfeld A."/>
            <person name="Wetterstrand K.A."/>
            <person name="Patrinos A."/>
            <person name="Morgan M.J."/>
            <person name="de Jong P."/>
            <person name="Catanese J.J."/>
            <person name="Osoegawa K."/>
            <person name="Shizuya H."/>
            <person name="Choi S."/>
            <person name="Chen Y.J."/>
        </authorList>
    </citation>
    <scope>NUCLEOTIDE SEQUENCE [LARGE SCALE GENOMIC DNA]</scope>
</reference>
<dbReference type="EMBL" id="AC100788">
    <property type="status" value="NOT_ANNOTATED_CDS"/>
    <property type="molecule type" value="Genomic_DNA"/>
</dbReference>
<dbReference type="OpenTargets" id="ENSG00000108679"/>
<dbReference type="Proteomes" id="UP000005640">
    <property type="component" value="Chromosome 17"/>
</dbReference>
<dbReference type="OrthoDB" id="25028at2759"/>
<dbReference type="HGNC" id="HGNC:6564">
    <property type="gene designation" value="LGALS3BP"/>
</dbReference>
<dbReference type="ChiTaRS" id="LGALS3BP">
    <property type="organism name" value="human"/>
</dbReference>
<dbReference type="UCSC" id="uc060kxq.1">
    <property type="organism name" value="human"/>
</dbReference>
<dbReference type="Ensembl" id="ENST00000588899.1">
    <property type="protein sequence ID" value="ENSP00000466318.1"/>
    <property type="gene ID" value="ENSG00000108679.13"/>
</dbReference>
<organism evidence="2 3">
    <name type="scientific">Homo sapiens</name>
    <name type="common">Human</name>
    <dbReference type="NCBI Taxonomy" id="9606"/>
    <lineage>
        <taxon>Eukaryota</taxon>
        <taxon>Metazoa</taxon>
        <taxon>Chordata</taxon>
        <taxon>Craniata</taxon>
        <taxon>Vertebrata</taxon>
        <taxon>Euteleostomi</taxon>
        <taxon>Mammalia</taxon>
        <taxon>Eutheria</taxon>
        <taxon>Euarchontoglires</taxon>
        <taxon>Primates</taxon>
        <taxon>Haplorrhini</taxon>
        <taxon>Catarrhini</taxon>
        <taxon>Hominidae</taxon>
        <taxon>Homo</taxon>
    </lineage>
</organism>
<evidence type="ECO:0000313" key="3">
    <source>
        <dbReference type="Proteomes" id="UP000005640"/>
    </source>
</evidence>
<dbReference type="ExpressionAtlas" id="K7EM15">
    <property type="expression patterns" value="baseline and differential"/>
</dbReference>
<keyword evidence="1" id="KW-0732">Signal</keyword>
<dbReference type="AlphaFoldDB" id="K7EM15"/>
<evidence type="ECO:0000313" key="2">
    <source>
        <dbReference type="Ensembl" id="ENSP00000466318.1"/>
    </source>
</evidence>
<protein>
    <submittedName>
        <fullName evidence="2">Galectin 3 binding protein</fullName>
    </submittedName>
</protein>
<dbReference type="Bgee" id="ENSG00000108679">
    <property type="expression patterns" value="Expressed in right adrenal gland cortex and 198 other cell types or tissues"/>
</dbReference>
<evidence type="ECO:0000256" key="1">
    <source>
        <dbReference type="SAM" id="SignalP"/>
    </source>
</evidence>
<reference evidence="2 3" key="3">
    <citation type="journal article" date="2006" name="Nature">
        <title>DNA sequence of human chromosome 17 and analysis of rearrangement in the human lineage.</title>
        <authorList>
            <person name="Zody M.C."/>
            <person name="Garber M."/>
            <person name="Adams D.J."/>
            <person name="Sharpe T."/>
            <person name="Harrow J."/>
            <person name="Lupski J.R."/>
            <person name="Nicholson C."/>
            <person name="Searle S.M."/>
            <person name="Wilming L."/>
            <person name="Young S.K."/>
            <person name="Abouelleil A."/>
            <person name="Allen N.R."/>
            <person name="Bi W."/>
            <person name="Bloom T."/>
            <person name="Borowsky M.L."/>
            <person name="Bugalter B.E."/>
            <person name="Butler J."/>
            <person name="Chang J.L."/>
            <person name="Chen C.K."/>
            <person name="Cook A."/>
            <person name="Corum B."/>
            <person name="Cuomo C.A."/>
            <person name="de Jong P.J."/>
            <person name="DeCaprio D."/>
            <person name="Dewar K."/>
            <person name="FitzGerald M."/>
            <person name="Gilbert J."/>
            <person name="Gibson R."/>
            <person name="Gnerre S."/>
            <person name="Goldstein S."/>
            <person name="Grafham D.V."/>
            <person name="Grocock R."/>
            <person name="Hafez N."/>
            <person name="Hagopian D.S."/>
            <person name="Hart E."/>
            <person name="Norman C.H."/>
            <person name="Humphray S."/>
            <person name="Jaffe D.B."/>
            <person name="Jones M."/>
            <person name="Kamal M."/>
            <person name="Khodiyar V.K."/>
            <person name="LaButti K."/>
            <person name="Laird G."/>
            <person name="Lehoczky J."/>
            <person name="Liu X."/>
            <person name="Lokyitsang T."/>
            <person name="Loveland J."/>
            <person name="Lui A."/>
            <person name="Macdonald P."/>
            <person name="Major J.E."/>
            <person name="Matthews L."/>
            <person name="Mauceli E."/>
            <person name="McCarroll S.A."/>
            <person name="Mihalev A.H."/>
            <person name="Mudge J."/>
            <person name="Nguyen C."/>
            <person name="Nicol R."/>
            <person name="O'Leary S.B."/>
            <person name="Osoegawa K."/>
            <person name="Schwartz D.C."/>
            <person name="Shaw-Smith C."/>
            <person name="Stankiewicz P."/>
            <person name="Steward C."/>
            <person name="Swarbreck D."/>
            <person name="Venkataraman V."/>
            <person name="Whittaker C.A."/>
            <person name="Yang X."/>
            <person name="Zimmer A.R."/>
            <person name="Bradley A."/>
            <person name="Hubbard T."/>
            <person name="Birren B.W."/>
            <person name="Rogers J."/>
            <person name="Lander E.S."/>
            <person name="Nusbaum C."/>
        </authorList>
    </citation>
    <scope>NUCLEOTIDE SEQUENCE [LARGE SCALE GENOMIC DNA]</scope>
</reference>